<dbReference type="EC" id="3.4.22.71" evidence="3"/>
<dbReference type="NCBIfam" id="TIGR03064">
    <property type="entry name" value="sortase_srtB"/>
    <property type="match status" value="1"/>
</dbReference>
<keyword evidence="2" id="KW-0812">Transmembrane</keyword>
<evidence type="ECO:0000256" key="2">
    <source>
        <dbReference type="SAM" id="Phobius"/>
    </source>
</evidence>
<keyword evidence="2" id="KW-1133">Transmembrane helix</keyword>
<keyword evidence="4" id="KW-1185">Reference proteome</keyword>
<dbReference type="PIRSF" id="PIRSF030150">
    <property type="entry name" value="UCP030150"/>
    <property type="match status" value="1"/>
</dbReference>
<sequence length="259" mass="30210">MEGTKKKIKKKKTVLQRVLTIVYLAIFLYSAYELGSLFKEYYDNRKVIAEAQELYVAPISETAEISANDGGIRAQFKKLLDINSELVGWLTVDDTHIDYPILQAENNDFYLNHNYKKESNLAGSIFMDYRNRIEENDKNTILYGHRMKDGTMFTQLKKYLEQDFADAHPKFYYDTLYEGYEIEVFAAYLTTTDFYYIETDFDNDDEFLDLVKNMREKSDVQTSVKVDAKDQILTLSTCDYGPGENRGRLVVHGKIVERK</sequence>
<comment type="caution">
    <text evidence="3">The sequence shown here is derived from an EMBL/GenBank/DDBJ whole genome shotgun (WGS) entry which is preliminary data.</text>
</comment>
<dbReference type="InterPro" id="IPR023365">
    <property type="entry name" value="Sortase_dom-sf"/>
</dbReference>
<keyword evidence="1 3" id="KW-0378">Hydrolase</keyword>
<proteinExistence type="predicted"/>
<dbReference type="Pfam" id="PF04203">
    <property type="entry name" value="Sortase"/>
    <property type="match status" value="1"/>
</dbReference>
<dbReference type="InterPro" id="IPR005754">
    <property type="entry name" value="Sortase"/>
</dbReference>
<dbReference type="InterPro" id="IPR009835">
    <property type="entry name" value="SrtB"/>
</dbReference>
<feature type="transmembrane region" description="Helical" evidence="2">
    <location>
        <begin position="14"/>
        <end position="32"/>
    </location>
</feature>
<evidence type="ECO:0000313" key="4">
    <source>
        <dbReference type="Proteomes" id="UP000618943"/>
    </source>
</evidence>
<gene>
    <name evidence="3" type="primary">srtB</name>
    <name evidence="3" type="ORF">JFL43_21560</name>
</gene>
<dbReference type="RefSeq" id="WP_200750640.1">
    <property type="nucleotide sequence ID" value="NZ_JAEOAH010000064.1"/>
</dbReference>
<dbReference type="Proteomes" id="UP000618943">
    <property type="component" value="Unassembled WGS sequence"/>
</dbReference>
<organism evidence="3 4">
    <name type="scientific">Viridibacillus soli</name>
    <dbReference type="NCBI Taxonomy" id="2798301"/>
    <lineage>
        <taxon>Bacteria</taxon>
        <taxon>Bacillati</taxon>
        <taxon>Bacillota</taxon>
        <taxon>Bacilli</taxon>
        <taxon>Bacillales</taxon>
        <taxon>Caryophanaceae</taxon>
        <taxon>Viridibacillus</taxon>
    </lineage>
</organism>
<keyword evidence="2" id="KW-0472">Membrane</keyword>
<dbReference type="EMBL" id="JAEOAH010000064">
    <property type="protein sequence ID" value="MBK3497359.1"/>
    <property type="molecule type" value="Genomic_DNA"/>
</dbReference>
<dbReference type="InterPro" id="IPR015986">
    <property type="entry name" value="SrtB_Firmicute"/>
</dbReference>
<dbReference type="GO" id="GO:0016787">
    <property type="term" value="F:hydrolase activity"/>
    <property type="evidence" value="ECO:0007669"/>
    <property type="project" value="UniProtKB-KW"/>
</dbReference>
<reference evidence="3 4" key="1">
    <citation type="submission" date="2020-12" db="EMBL/GenBank/DDBJ databases">
        <title>YIM B01967 draft genome.</title>
        <authorList>
            <person name="Yan X."/>
        </authorList>
    </citation>
    <scope>NUCLEOTIDE SEQUENCE [LARGE SCALE GENOMIC DNA]</scope>
    <source>
        <strain evidence="3 4">YIM B01967</strain>
    </source>
</reference>
<dbReference type="CDD" id="cd05826">
    <property type="entry name" value="Sortase_B"/>
    <property type="match status" value="1"/>
</dbReference>
<evidence type="ECO:0000256" key="1">
    <source>
        <dbReference type="ARBA" id="ARBA00022801"/>
    </source>
</evidence>
<protein>
    <submittedName>
        <fullName evidence="3">Class B sortase</fullName>
        <ecNumber evidence="3">3.4.22.71</ecNumber>
    </submittedName>
</protein>
<dbReference type="Gene3D" id="2.40.260.10">
    <property type="entry name" value="Sortase"/>
    <property type="match status" value="1"/>
</dbReference>
<accession>A0ABS1HD72</accession>
<dbReference type="SUPFAM" id="SSF63817">
    <property type="entry name" value="Sortase"/>
    <property type="match status" value="1"/>
</dbReference>
<name>A0ABS1HD72_9BACL</name>
<evidence type="ECO:0000313" key="3">
    <source>
        <dbReference type="EMBL" id="MBK3497359.1"/>
    </source>
</evidence>